<feature type="domain" description="Non-reducing end beta-L-arabinofuranosidase-like GH127 middle" evidence="3">
    <location>
        <begin position="438"/>
        <end position="527"/>
    </location>
</feature>
<feature type="region of interest" description="Disordered" evidence="1">
    <location>
        <begin position="1"/>
        <end position="23"/>
    </location>
</feature>
<keyword evidence="5" id="KW-0326">Glycosidase</keyword>
<keyword evidence="5" id="KW-0378">Hydrolase</keyword>
<dbReference type="EC" id="3.2.1.185" evidence="5"/>
<keyword evidence="6" id="KW-1185">Reference proteome</keyword>
<dbReference type="PANTHER" id="PTHR43465:SF2">
    <property type="entry name" value="DUF1680 DOMAIN PROTEIN (AFU_ORTHOLOGUE AFUA_1G08910)"/>
    <property type="match status" value="1"/>
</dbReference>
<evidence type="ECO:0000313" key="6">
    <source>
        <dbReference type="Proteomes" id="UP000419743"/>
    </source>
</evidence>
<protein>
    <submittedName>
        <fullName evidence="5">Non-reducing end beta-L-arabinofuranosidase</fullName>
        <ecNumber evidence="5">3.2.1.185</ecNumber>
    </submittedName>
</protein>
<dbReference type="InterPro" id="IPR049049">
    <property type="entry name" value="Beta-AFase-like_GH127_C"/>
</dbReference>
<evidence type="ECO:0000259" key="2">
    <source>
        <dbReference type="Pfam" id="PF07944"/>
    </source>
</evidence>
<accession>A0A7M4DQF0</accession>
<dbReference type="Pfam" id="PF20737">
    <property type="entry name" value="Glyco_hydro127C"/>
    <property type="match status" value="1"/>
</dbReference>
<dbReference type="Proteomes" id="UP000419743">
    <property type="component" value="Unassembled WGS sequence"/>
</dbReference>
<evidence type="ECO:0000313" key="5">
    <source>
        <dbReference type="EMBL" id="VZO39694.1"/>
    </source>
</evidence>
<dbReference type="RefSeq" id="WP_156743001.1">
    <property type="nucleotide sequence ID" value="NZ_CACRYJ010000061.1"/>
</dbReference>
<evidence type="ECO:0000259" key="4">
    <source>
        <dbReference type="Pfam" id="PF20737"/>
    </source>
</evidence>
<sequence length="631" mass="69938">MSVQSDPTITAVDAQSLGGGPVQPRAATVLTPLGFADVRLTDGFLSRLQQENATTSIVRGQQHLDRQQAWTNFANAASGTVGQPYHGPVFEDGEAFKWLEATAWEHGRSQDQQLAEWLERYIELVASAQAPDGYLSTFNQIAGKRDRYEWISYDHEIFNMATMIQAAVARYRTSGARELLDVARKAADHLDATFGFDKRREMCGHPLVEMALVELYRVTGERRYLDLASYFVEARGHGTLTDPTWQGWTSVYFSDRIPVRDTVYPEGHAVRAVYLAAGATDVAVETGDHELFAAMRRQWDNMVEAKMYVNGSLGSRWEGEAFGDPYELPSDRGYGETCAAIASIQWTWRLLLATGEAKYADLVERQLYNAVLSGVTLAGDRYFYVNTLQVREGAIPYDDRMGAAGRQEWFGCSCCPTNLMRTLASWHHYMATATDAGLQVHQYGSATVCGGGLQLSMASDYPWRGDIEFIVDDAPDGERELSLRVPGWAAGATLEVVGDPVPIVPGEYARVRRSWRTGDVVRLVLPMTPRTTRGHHRVDAVRGSVTIERGPLVYAIEHVDQGAGLRVDDVAIVSTDLAQEWRDDLFGGIPVITAAARNLPDGDVGRLVAIPYFMWANREIGPMKVWLPIDA</sequence>
<dbReference type="AlphaFoldDB" id="A0A7M4DQF0"/>
<dbReference type="Gene3D" id="1.50.10.10">
    <property type="match status" value="1"/>
</dbReference>
<evidence type="ECO:0000259" key="3">
    <source>
        <dbReference type="Pfam" id="PF20736"/>
    </source>
</evidence>
<feature type="domain" description="Non-reducing end beta-L-arabinofuranosidase-like GH127 C-terminal" evidence="4">
    <location>
        <begin position="529"/>
        <end position="628"/>
    </location>
</feature>
<gene>
    <name evidence="5" type="primary">hypBA1_5</name>
    <name evidence="5" type="ORF">HALOF300_04388</name>
</gene>
<name>A0A7M4DQF0_9MICO</name>
<feature type="domain" description="Non-reducing end beta-L-arabinofuranosidase-like GH127 catalytic" evidence="2">
    <location>
        <begin position="37"/>
        <end position="426"/>
    </location>
</feature>
<dbReference type="Pfam" id="PF20736">
    <property type="entry name" value="Glyco_hydro127M"/>
    <property type="match status" value="1"/>
</dbReference>
<proteinExistence type="predicted"/>
<comment type="caution">
    <text evidence="5">The sequence shown here is derived from an EMBL/GenBank/DDBJ whole genome shotgun (WGS) entry which is preliminary data.</text>
</comment>
<organism evidence="5 6">
    <name type="scientific">Occultella aeris</name>
    <dbReference type="NCBI Taxonomy" id="2761496"/>
    <lineage>
        <taxon>Bacteria</taxon>
        <taxon>Bacillati</taxon>
        <taxon>Actinomycetota</taxon>
        <taxon>Actinomycetes</taxon>
        <taxon>Micrococcales</taxon>
        <taxon>Ruaniaceae</taxon>
        <taxon>Occultella</taxon>
    </lineage>
</organism>
<dbReference type="InterPro" id="IPR012341">
    <property type="entry name" value="6hp_glycosidase-like_sf"/>
</dbReference>
<dbReference type="InterPro" id="IPR049046">
    <property type="entry name" value="Beta-AFase-like_GH127_middle"/>
</dbReference>
<dbReference type="InterPro" id="IPR008928">
    <property type="entry name" value="6-hairpin_glycosidase_sf"/>
</dbReference>
<evidence type="ECO:0000256" key="1">
    <source>
        <dbReference type="SAM" id="MobiDB-lite"/>
    </source>
</evidence>
<dbReference type="EMBL" id="CACRYJ010000061">
    <property type="protein sequence ID" value="VZO39694.1"/>
    <property type="molecule type" value="Genomic_DNA"/>
</dbReference>
<dbReference type="PANTHER" id="PTHR43465">
    <property type="entry name" value="DUF1680 DOMAIN PROTEIN (AFU_ORTHOLOGUE AFUA_1G08910)"/>
    <property type="match status" value="1"/>
</dbReference>
<reference evidence="5 6" key="1">
    <citation type="submission" date="2019-11" db="EMBL/GenBank/DDBJ databases">
        <authorList>
            <person name="Criscuolo A."/>
        </authorList>
    </citation>
    <scope>NUCLEOTIDE SEQUENCE [LARGE SCALE GENOMIC DNA]</scope>
    <source>
        <strain evidence="5">CIP111667</strain>
    </source>
</reference>
<dbReference type="Pfam" id="PF07944">
    <property type="entry name" value="Beta-AFase-like_GH127_cat"/>
    <property type="match status" value="1"/>
</dbReference>
<dbReference type="InterPro" id="IPR012878">
    <property type="entry name" value="Beta-AFase-like_GH127_cat"/>
</dbReference>
<dbReference type="GO" id="GO:0102478">
    <property type="term" value="F:beta-L-arabinofuranosidase activity"/>
    <property type="evidence" value="ECO:0007669"/>
    <property type="project" value="UniProtKB-EC"/>
</dbReference>
<dbReference type="SUPFAM" id="SSF48208">
    <property type="entry name" value="Six-hairpin glycosidases"/>
    <property type="match status" value="1"/>
</dbReference>
<dbReference type="GO" id="GO:0005975">
    <property type="term" value="P:carbohydrate metabolic process"/>
    <property type="evidence" value="ECO:0007669"/>
    <property type="project" value="InterPro"/>
</dbReference>
<dbReference type="InterPro" id="IPR049174">
    <property type="entry name" value="Beta-AFase-like"/>
</dbReference>